<name>A0A2J6RW23_HYAVF</name>
<evidence type="ECO:0000313" key="1">
    <source>
        <dbReference type="EMBL" id="PMD42725.1"/>
    </source>
</evidence>
<keyword evidence="2" id="KW-1185">Reference proteome</keyword>
<organism evidence="1 2">
    <name type="scientific">Hyaloscypha variabilis (strain UAMH 11265 / GT02V1 / F)</name>
    <name type="common">Meliniomyces variabilis</name>
    <dbReference type="NCBI Taxonomy" id="1149755"/>
    <lineage>
        <taxon>Eukaryota</taxon>
        <taxon>Fungi</taxon>
        <taxon>Dikarya</taxon>
        <taxon>Ascomycota</taxon>
        <taxon>Pezizomycotina</taxon>
        <taxon>Leotiomycetes</taxon>
        <taxon>Helotiales</taxon>
        <taxon>Hyaloscyphaceae</taxon>
        <taxon>Hyaloscypha</taxon>
        <taxon>Hyaloscypha variabilis</taxon>
    </lineage>
</organism>
<dbReference type="AlphaFoldDB" id="A0A2J6RW23"/>
<accession>A0A2J6RW23</accession>
<evidence type="ECO:0000313" key="2">
    <source>
        <dbReference type="Proteomes" id="UP000235786"/>
    </source>
</evidence>
<dbReference type="Proteomes" id="UP000235786">
    <property type="component" value="Unassembled WGS sequence"/>
</dbReference>
<dbReference type="OrthoDB" id="10286278at2759"/>
<proteinExistence type="predicted"/>
<reference evidence="1 2" key="1">
    <citation type="submission" date="2016-04" db="EMBL/GenBank/DDBJ databases">
        <title>A degradative enzymes factory behind the ericoid mycorrhizal symbiosis.</title>
        <authorList>
            <consortium name="DOE Joint Genome Institute"/>
            <person name="Martino E."/>
            <person name="Morin E."/>
            <person name="Grelet G."/>
            <person name="Kuo A."/>
            <person name="Kohler A."/>
            <person name="Daghino S."/>
            <person name="Barry K."/>
            <person name="Choi C."/>
            <person name="Cichocki N."/>
            <person name="Clum A."/>
            <person name="Copeland A."/>
            <person name="Hainaut M."/>
            <person name="Haridas S."/>
            <person name="Labutti K."/>
            <person name="Lindquist E."/>
            <person name="Lipzen A."/>
            <person name="Khouja H.-R."/>
            <person name="Murat C."/>
            <person name="Ohm R."/>
            <person name="Olson A."/>
            <person name="Spatafora J."/>
            <person name="Veneault-Fourrey C."/>
            <person name="Henrissat B."/>
            <person name="Grigoriev I."/>
            <person name="Martin F."/>
            <person name="Perotto S."/>
        </authorList>
    </citation>
    <scope>NUCLEOTIDE SEQUENCE [LARGE SCALE GENOMIC DNA]</scope>
    <source>
        <strain evidence="1 2">F</strain>
    </source>
</reference>
<gene>
    <name evidence="1" type="ORF">L207DRAFT_553686</name>
</gene>
<protein>
    <submittedName>
        <fullName evidence="1">Uncharacterized protein</fullName>
    </submittedName>
</protein>
<sequence length="209" mass="23372">MSNQAHTQIGPSDIQQLSVPFTCRSNPGKINITMYANTDSHHGCGLDLMFTSTPSNNFHSFPLFGWIQFIKVIPINGSGKGTAEWEMDLPPFAKDLGTPFCYWGYNPTAFDAPCILLEEEGLEEVVWRAQSFLCVMEDACLSKRVKVLKDTAFGWGFDIQSVQTTSGGVERKIELAPVEPLDLEKEWTARLALLRKEYPAWTFANEAIS</sequence>
<dbReference type="EMBL" id="KZ613943">
    <property type="protein sequence ID" value="PMD42725.1"/>
    <property type="molecule type" value="Genomic_DNA"/>
</dbReference>